<feature type="compositionally biased region" description="Acidic residues" evidence="1">
    <location>
        <begin position="78"/>
        <end position="87"/>
    </location>
</feature>
<evidence type="ECO:0000256" key="2">
    <source>
        <dbReference type="SAM" id="SignalP"/>
    </source>
</evidence>
<evidence type="ECO:0000313" key="4">
    <source>
        <dbReference type="EMBL" id="GGF16214.1"/>
    </source>
</evidence>
<evidence type="ECO:0000256" key="1">
    <source>
        <dbReference type="SAM" id="MobiDB-lite"/>
    </source>
</evidence>
<keyword evidence="4" id="KW-0645">Protease</keyword>
<dbReference type="PROSITE" id="PS51257">
    <property type="entry name" value="PROKAR_LIPOPROTEIN"/>
    <property type="match status" value="1"/>
</dbReference>
<dbReference type="Gene3D" id="3.30.1380.10">
    <property type="match status" value="1"/>
</dbReference>
<keyword evidence="2" id="KW-0732">Signal</keyword>
<feature type="region of interest" description="Disordered" evidence="1">
    <location>
        <begin position="25"/>
        <end position="87"/>
    </location>
</feature>
<feature type="domain" description="D-alanyl-D-alanine carboxypeptidase-like core" evidence="3">
    <location>
        <begin position="132"/>
        <end position="261"/>
    </location>
</feature>
<reference evidence="4" key="2">
    <citation type="submission" date="2020-09" db="EMBL/GenBank/DDBJ databases">
        <authorList>
            <person name="Sun Q."/>
            <person name="Zhou Y."/>
        </authorList>
    </citation>
    <scope>NUCLEOTIDE SEQUENCE</scope>
    <source>
        <strain evidence="4">CGMCC 1.12153</strain>
    </source>
</reference>
<gene>
    <name evidence="4" type="primary">dacF</name>
    <name evidence="4" type="ORF">GCM10010954_13560</name>
</gene>
<dbReference type="SUPFAM" id="SSF55166">
    <property type="entry name" value="Hedgehog/DD-peptidase"/>
    <property type="match status" value="1"/>
</dbReference>
<dbReference type="CDD" id="cd14852">
    <property type="entry name" value="LD-carboxypeptidase"/>
    <property type="match status" value="1"/>
</dbReference>
<dbReference type="InterPro" id="IPR003709">
    <property type="entry name" value="VanY-like_core_dom"/>
</dbReference>
<dbReference type="InterPro" id="IPR009045">
    <property type="entry name" value="Zn_M74/Hedgehog-like"/>
</dbReference>
<dbReference type="Pfam" id="PF02557">
    <property type="entry name" value="VanY"/>
    <property type="match status" value="1"/>
</dbReference>
<reference evidence="4" key="1">
    <citation type="journal article" date="2014" name="Int. J. Syst. Evol. Microbiol.">
        <title>Complete genome sequence of Corynebacterium casei LMG S-19264T (=DSM 44701T), isolated from a smear-ripened cheese.</title>
        <authorList>
            <consortium name="US DOE Joint Genome Institute (JGI-PGF)"/>
            <person name="Walter F."/>
            <person name="Albersmeier A."/>
            <person name="Kalinowski J."/>
            <person name="Ruckert C."/>
        </authorList>
    </citation>
    <scope>NUCLEOTIDE SEQUENCE</scope>
    <source>
        <strain evidence="4">CGMCC 1.12153</strain>
    </source>
</reference>
<comment type="caution">
    <text evidence="4">The sequence shown here is derived from an EMBL/GenBank/DDBJ whole genome shotgun (WGS) entry which is preliminary data.</text>
</comment>
<evidence type="ECO:0000313" key="5">
    <source>
        <dbReference type="Proteomes" id="UP000660110"/>
    </source>
</evidence>
<dbReference type="AlphaFoldDB" id="A0A917B283"/>
<keyword evidence="4" id="KW-0121">Carboxypeptidase</keyword>
<evidence type="ECO:0000259" key="3">
    <source>
        <dbReference type="Pfam" id="PF02557"/>
    </source>
</evidence>
<accession>A0A917B283</accession>
<dbReference type="GO" id="GO:0004180">
    <property type="term" value="F:carboxypeptidase activity"/>
    <property type="evidence" value="ECO:0007669"/>
    <property type="project" value="UniProtKB-KW"/>
</dbReference>
<name>A0A917B283_HALAA</name>
<protein>
    <submittedName>
        <fullName evidence="4">D-alanyl-D-alanine carboxypeptidase</fullName>
    </submittedName>
</protein>
<dbReference type="EMBL" id="BMEL01000001">
    <property type="protein sequence ID" value="GGF16214.1"/>
    <property type="molecule type" value="Genomic_DNA"/>
</dbReference>
<feature type="chain" id="PRO_5037939673" evidence="2">
    <location>
        <begin position="22"/>
        <end position="283"/>
    </location>
</feature>
<dbReference type="InterPro" id="IPR058193">
    <property type="entry name" value="VanY/YodJ_core_dom"/>
</dbReference>
<proteinExistence type="predicted"/>
<organism evidence="4 5">
    <name type="scientific">Halobacillus andaensis</name>
    <dbReference type="NCBI Taxonomy" id="1176239"/>
    <lineage>
        <taxon>Bacteria</taxon>
        <taxon>Bacillati</taxon>
        <taxon>Bacillota</taxon>
        <taxon>Bacilli</taxon>
        <taxon>Bacillales</taxon>
        <taxon>Bacillaceae</taxon>
        <taxon>Halobacillus</taxon>
    </lineage>
</organism>
<feature type="compositionally biased region" description="Acidic residues" evidence="1">
    <location>
        <begin position="32"/>
        <end position="67"/>
    </location>
</feature>
<dbReference type="PANTHER" id="PTHR34385:SF1">
    <property type="entry name" value="PEPTIDOGLYCAN L-ALANYL-D-GLUTAMATE ENDOPEPTIDASE CWLK"/>
    <property type="match status" value="1"/>
</dbReference>
<dbReference type="PANTHER" id="PTHR34385">
    <property type="entry name" value="D-ALANYL-D-ALANINE CARBOXYPEPTIDASE"/>
    <property type="match status" value="1"/>
</dbReference>
<feature type="signal peptide" evidence="2">
    <location>
        <begin position="1"/>
        <end position="21"/>
    </location>
</feature>
<dbReference type="Proteomes" id="UP000660110">
    <property type="component" value="Unassembled WGS sequence"/>
</dbReference>
<dbReference type="GO" id="GO:0006508">
    <property type="term" value="P:proteolysis"/>
    <property type="evidence" value="ECO:0007669"/>
    <property type="project" value="InterPro"/>
</dbReference>
<keyword evidence="4" id="KW-0378">Hydrolase</keyword>
<dbReference type="InterPro" id="IPR052179">
    <property type="entry name" value="DD-CPase-like"/>
</dbReference>
<keyword evidence="5" id="KW-1185">Reference proteome</keyword>
<sequence length="283" mass="32329">MMRVRPTILLLSLSLSLTACSLDEWTNQTNDPSEEEPSSEEQQVEEEENKTNEEENESSEEESEEQHEDANPNAYANELDEVVDEDGLTIIEQPDLIEVVVNKSRKLPEGYEPEELVKPDVRFPFEEDLPKKYMQPEAAAALEELFAAANEEGMRLYATSGYRSYETQEQIYESNVAEKGQEEADKFSARPGTSEHQTGLAMDVTTAEMEFKLQQSFIDTKEGKWLADHAHEYGFVVRYLEGTSDITGYEYEPWHLRYVGKDLSTDIHESGGTLEEFFGFHPE</sequence>